<feature type="chain" id="PRO_5042930825" description="Secreted protein" evidence="2">
    <location>
        <begin position="28"/>
        <end position="72"/>
    </location>
</feature>
<dbReference type="EMBL" id="MU853765">
    <property type="protein sequence ID" value="KAK3943497.1"/>
    <property type="molecule type" value="Genomic_DNA"/>
</dbReference>
<evidence type="ECO:0000256" key="2">
    <source>
        <dbReference type="SAM" id="SignalP"/>
    </source>
</evidence>
<comment type="caution">
    <text evidence="3">The sequence shown here is derived from an EMBL/GenBank/DDBJ whole genome shotgun (WGS) entry which is preliminary data.</text>
</comment>
<keyword evidence="2" id="KW-0732">Signal</keyword>
<keyword evidence="4" id="KW-1185">Reference proteome</keyword>
<evidence type="ECO:0000313" key="4">
    <source>
        <dbReference type="Proteomes" id="UP001303473"/>
    </source>
</evidence>
<gene>
    <name evidence="3" type="ORF">QBC46DRAFT_377253</name>
</gene>
<name>A0AAN6NGY2_9PEZI</name>
<proteinExistence type="predicted"/>
<reference evidence="4" key="1">
    <citation type="journal article" date="2023" name="Mol. Phylogenet. Evol.">
        <title>Genome-scale phylogeny and comparative genomics of the fungal order Sordariales.</title>
        <authorList>
            <person name="Hensen N."/>
            <person name="Bonometti L."/>
            <person name="Westerberg I."/>
            <person name="Brannstrom I.O."/>
            <person name="Guillou S."/>
            <person name="Cros-Aarteil S."/>
            <person name="Calhoun S."/>
            <person name="Haridas S."/>
            <person name="Kuo A."/>
            <person name="Mondo S."/>
            <person name="Pangilinan J."/>
            <person name="Riley R."/>
            <person name="LaButti K."/>
            <person name="Andreopoulos B."/>
            <person name="Lipzen A."/>
            <person name="Chen C."/>
            <person name="Yan M."/>
            <person name="Daum C."/>
            <person name="Ng V."/>
            <person name="Clum A."/>
            <person name="Steindorff A."/>
            <person name="Ohm R.A."/>
            <person name="Martin F."/>
            <person name="Silar P."/>
            <person name="Natvig D.O."/>
            <person name="Lalanne C."/>
            <person name="Gautier V."/>
            <person name="Ament-Velasquez S.L."/>
            <person name="Kruys A."/>
            <person name="Hutchinson M.I."/>
            <person name="Powell A.J."/>
            <person name="Barry K."/>
            <person name="Miller A.N."/>
            <person name="Grigoriev I.V."/>
            <person name="Debuchy R."/>
            <person name="Gladieux P."/>
            <person name="Hiltunen Thoren M."/>
            <person name="Johannesson H."/>
        </authorList>
    </citation>
    <scope>NUCLEOTIDE SEQUENCE [LARGE SCALE GENOMIC DNA]</scope>
    <source>
        <strain evidence="4">CBS 340.73</strain>
    </source>
</reference>
<sequence length="72" mass="8164">MYGMAVVCNLPLLLLLHRIFLLEQIRSDQIPSSGSIPPPPLANTTHKTRRLHPSQYIHHHSQLNHDDLVQGP</sequence>
<evidence type="ECO:0008006" key="5">
    <source>
        <dbReference type="Google" id="ProtNLM"/>
    </source>
</evidence>
<dbReference type="Proteomes" id="UP001303473">
    <property type="component" value="Unassembled WGS sequence"/>
</dbReference>
<organism evidence="3 4">
    <name type="scientific">Diplogelasinospora grovesii</name>
    <dbReference type="NCBI Taxonomy" id="303347"/>
    <lineage>
        <taxon>Eukaryota</taxon>
        <taxon>Fungi</taxon>
        <taxon>Dikarya</taxon>
        <taxon>Ascomycota</taxon>
        <taxon>Pezizomycotina</taxon>
        <taxon>Sordariomycetes</taxon>
        <taxon>Sordariomycetidae</taxon>
        <taxon>Sordariales</taxon>
        <taxon>Diplogelasinosporaceae</taxon>
        <taxon>Diplogelasinospora</taxon>
    </lineage>
</organism>
<feature type="region of interest" description="Disordered" evidence="1">
    <location>
        <begin position="29"/>
        <end position="48"/>
    </location>
</feature>
<feature type="signal peptide" evidence="2">
    <location>
        <begin position="1"/>
        <end position="27"/>
    </location>
</feature>
<evidence type="ECO:0000256" key="1">
    <source>
        <dbReference type="SAM" id="MobiDB-lite"/>
    </source>
</evidence>
<accession>A0AAN6NGY2</accession>
<evidence type="ECO:0000313" key="3">
    <source>
        <dbReference type="EMBL" id="KAK3943497.1"/>
    </source>
</evidence>
<protein>
    <recommendedName>
        <fullName evidence="5">Secreted protein</fullName>
    </recommendedName>
</protein>
<dbReference type="AlphaFoldDB" id="A0AAN6NGY2"/>